<evidence type="ECO:0000313" key="3">
    <source>
        <dbReference type="Proteomes" id="UP000688947"/>
    </source>
</evidence>
<organism evidence="2 3">
    <name type="scientific">Phytophthora cactorum</name>
    <dbReference type="NCBI Taxonomy" id="29920"/>
    <lineage>
        <taxon>Eukaryota</taxon>
        <taxon>Sar</taxon>
        <taxon>Stramenopiles</taxon>
        <taxon>Oomycota</taxon>
        <taxon>Peronosporomycetes</taxon>
        <taxon>Peronosporales</taxon>
        <taxon>Peronosporaceae</taxon>
        <taxon>Phytophthora</taxon>
    </lineage>
</organism>
<reference evidence="2" key="1">
    <citation type="submission" date="2021-01" db="EMBL/GenBank/DDBJ databases">
        <title>Phytophthora aleatoria, a newly-described species from Pinus radiata is distinct from Phytophthora cactorum isolates based on comparative genomics.</title>
        <authorList>
            <person name="Mcdougal R."/>
            <person name="Panda P."/>
            <person name="Williams N."/>
            <person name="Studholme D.J."/>
        </authorList>
    </citation>
    <scope>NUCLEOTIDE SEQUENCE</scope>
    <source>
        <strain evidence="2">NZFS 3830</strain>
    </source>
</reference>
<comment type="caution">
    <text evidence="2">The sequence shown here is derived from an EMBL/GenBank/DDBJ whole genome shotgun (WGS) entry which is preliminary data.</text>
</comment>
<feature type="region of interest" description="Disordered" evidence="1">
    <location>
        <begin position="78"/>
        <end position="97"/>
    </location>
</feature>
<accession>A0A8T1TS55</accession>
<gene>
    <name evidence="2" type="ORF">JG687_00017857</name>
</gene>
<evidence type="ECO:0000313" key="2">
    <source>
        <dbReference type="EMBL" id="KAG6944465.1"/>
    </source>
</evidence>
<dbReference type="VEuPathDB" id="FungiDB:PC110_g9096"/>
<dbReference type="OrthoDB" id="113327at2759"/>
<sequence length="114" mass="12652">MLIERLLPAPPNSPDLKALDLGILPLSNRDRCCGSPRSIDELVDAVSEAYWELPRSTLNAAFLSLQCSMNSCIKDKGGNNFKPRHMSKSKPEREGRLPISIRCSDEAELVLSQQ</sequence>
<dbReference type="EMBL" id="JAENGZ010002222">
    <property type="protein sequence ID" value="KAG6944465.1"/>
    <property type="molecule type" value="Genomic_DNA"/>
</dbReference>
<dbReference type="AlphaFoldDB" id="A0A8T1TS55"/>
<evidence type="ECO:0000256" key="1">
    <source>
        <dbReference type="SAM" id="MobiDB-lite"/>
    </source>
</evidence>
<dbReference type="PANTHER" id="PTHR47169">
    <property type="entry name" value="OS01G0541250 PROTEIN"/>
    <property type="match status" value="1"/>
</dbReference>
<protein>
    <submittedName>
        <fullName evidence="2">Uncharacterized protein</fullName>
    </submittedName>
</protein>
<name>A0A8T1TS55_9STRA</name>
<proteinExistence type="predicted"/>
<dbReference type="PANTHER" id="PTHR47169:SF2">
    <property type="entry name" value="OS01G0541250 PROTEIN"/>
    <property type="match status" value="1"/>
</dbReference>
<dbReference type="Proteomes" id="UP000688947">
    <property type="component" value="Unassembled WGS sequence"/>
</dbReference>